<feature type="signal peptide" evidence="1">
    <location>
        <begin position="1"/>
        <end position="16"/>
    </location>
</feature>
<name>S8A1H4_DACHA</name>
<accession>S8A1H4</accession>
<keyword evidence="3" id="KW-1185">Reference proteome</keyword>
<dbReference type="STRING" id="1284197.S8A1H4"/>
<organism evidence="2 3">
    <name type="scientific">Dactylellina haptotyla (strain CBS 200.50)</name>
    <name type="common">Nematode-trapping fungus</name>
    <name type="synonym">Monacrosporium haptotylum</name>
    <dbReference type="NCBI Taxonomy" id="1284197"/>
    <lineage>
        <taxon>Eukaryota</taxon>
        <taxon>Fungi</taxon>
        <taxon>Dikarya</taxon>
        <taxon>Ascomycota</taxon>
        <taxon>Pezizomycotina</taxon>
        <taxon>Orbiliomycetes</taxon>
        <taxon>Orbiliales</taxon>
        <taxon>Orbiliaceae</taxon>
        <taxon>Dactylellina</taxon>
    </lineage>
</organism>
<evidence type="ECO:0000313" key="3">
    <source>
        <dbReference type="Proteomes" id="UP000015100"/>
    </source>
</evidence>
<dbReference type="Proteomes" id="UP000015100">
    <property type="component" value="Unassembled WGS sequence"/>
</dbReference>
<evidence type="ECO:0000313" key="2">
    <source>
        <dbReference type="EMBL" id="EPS36559.1"/>
    </source>
</evidence>
<gene>
    <name evidence="2" type="ORF">H072_9842</name>
</gene>
<dbReference type="OrthoDB" id="2100988at2759"/>
<reference evidence="2 3" key="1">
    <citation type="journal article" date="2013" name="PLoS Genet.">
        <title>Genomic mechanisms accounting for the adaptation to parasitism in nematode-trapping fungi.</title>
        <authorList>
            <person name="Meerupati T."/>
            <person name="Andersson K.M."/>
            <person name="Friman E."/>
            <person name="Kumar D."/>
            <person name="Tunlid A."/>
            <person name="Ahren D."/>
        </authorList>
    </citation>
    <scope>NUCLEOTIDE SEQUENCE [LARGE SCALE GENOMIC DNA]</scope>
    <source>
        <strain evidence="2 3">CBS 200.50</strain>
    </source>
</reference>
<dbReference type="EMBL" id="AQGS01000867">
    <property type="protein sequence ID" value="EPS36559.1"/>
    <property type="molecule type" value="Genomic_DNA"/>
</dbReference>
<dbReference type="AlphaFoldDB" id="S8A1H4"/>
<protein>
    <submittedName>
        <fullName evidence="2">Uncharacterized protein</fullName>
    </submittedName>
</protein>
<keyword evidence="1" id="KW-0732">Signal</keyword>
<dbReference type="HOGENOM" id="CLU_208054_0_0_1"/>
<evidence type="ECO:0000256" key="1">
    <source>
        <dbReference type="SAM" id="SignalP"/>
    </source>
</evidence>
<feature type="chain" id="PRO_5004560150" evidence="1">
    <location>
        <begin position="17"/>
        <end position="55"/>
    </location>
</feature>
<reference evidence="3" key="2">
    <citation type="submission" date="2013-04" db="EMBL/GenBank/DDBJ databases">
        <title>Genomic mechanisms accounting for the adaptation to parasitism in nematode-trapping fungi.</title>
        <authorList>
            <person name="Ahren D.G."/>
        </authorList>
    </citation>
    <scope>NUCLEOTIDE SEQUENCE [LARGE SCALE GENOMIC DNA]</scope>
    <source>
        <strain evidence="3">CBS 200.50</strain>
    </source>
</reference>
<proteinExistence type="predicted"/>
<comment type="caution">
    <text evidence="2">The sequence shown here is derived from an EMBL/GenBank/DDBJ whole genome shotgun (WGS) entry which is preliminary data.</text>
</comment>
<sequence length="55" mass="6281">MGAVILGLGFVVLNLSANLEHRERMPEPGRFYPSRWWSKEVKEYEAAQKAKESSS</sequence>